<feature type="compositionally biased region" description="Polar residues" evidence="1">
    <location>
        <begin position="166"/>
        <end position="178"/>
    </location>
</feature>
<feature type="region of interest" description="Disordered" evidence="1">
    <location>
        <begin position="147"/>
        <end position="197"/>
    </location>
</feature>
<dbReference type="Proteomes" id="UP000749559">
    <property type="component" value="Unassembled WGS sequence"/>
</dbReference>
<feature type="region of interest" description="Disordered" evidence="1">
    <location>
        <begin position="215"/>
        <end position="257"/>
    </location>
</feature>
<dbReference type="EMBL" id="CAIIXF020000001">
    <property type="protein sequence ID" value="CAH1772862.1"/>
    <property type="molecule type" value="Genomic_DNA"/>
</dbReference>
<gene>
    <name evidence="3" type="ORF">OFUS_LOCUS551</name>
</gene>
<feature type="compositionally biased region" description="Polar residues" evidence="1">
    <location>
        <begin position="510"/>
        <end position="520"/>
    </location>
</feature>
<feature type="compositionally biased region" description="Basic and acidic residues" evidence="1">
    <location>
        <begin position="492"/>
        <end position="503"/>
    </location>
</feature>
<organism evidence="3 4">
    <name type="scientific">Owenia fusiformis</name>
    <name type="common">Polychaete worm</name>
    <dbReference type="NCBI Taxonomy" id="6347"/>
    <lineage>
        <taxon>Eukaryota</taxon>
        <taxon>Metazoa</taxon>
        <taxon>Spiralia</taxon>
        <taxon>Lophotrochozoa</taxon>
        <taxon>Annelida</taxon>
        <taxon>Polychaeta</taxon>
        <taxon>Sedentaria</taxon>
        <taxon>Canalipalpata</taxon>
        <taxon>Sabellida</taxon>
        <taxon>Oweniida</taxon>
        <taxon>Oweniidae</taxon>
        <taxon>Owenia</taxon>
    </lineage>
</organism>
<feature type="chain" id="PRO_5035794869" evidence="2">
    <location>
        <begin position="21"/>
        <end position="543"/>
    </location>
</feature>
<dbReference type="OrthoDB" id="6145796at2759"/>
<feature type="compositionally biased region" description="Basic and acidic residues" evidence="1">
    <location>
        <begin position="150"/>
        <end position="165"/>
    </location>
</feature>
<keyword evidence="4" id="KW-1185">Reference proteome</keyword>
<feature type="region of interest" description="Disordered" evidence="1">
    <location>
        <begin position="476"/>
        <end position="520"/>
    </location>
</feature>
<protein>
    <submittedName>
        <fullName evidence="3">Uncharacterized protein</fullName>
    </submittedName>
</protein>
<evidence type="ECO:0000256" key="2">
    <source>
        <dbReference type="SAM" id="SignalP"/>
    </source>
</evidence>
<keyword evidence="2" id="KW-0732">Signal</keyword>
<sequence>MMRLLYLVIWILASEYKAMGLEWCYHCIYTTETMANDRDYACVTSPWRMGQASSQIPCIFSKYCSTFRQVEKSTGRIVSFSRNCDNNWRGNNCIHDNQYVTCFTSCTTDYCNDGNGIPSKEARQRKQSIIIREQTTLKPTLINRFMKFKPSKETTKPEQSRRENMNKSTNVSDLSNKSKVTRPSLEGEVSRQRVTKNHFGFRSMNRLPVAPQIPKSLYPFRNRNFNKTKDGAVSQKKATSPKLVTPGSKHVTPKEKTRDTLNRPLYLSPTTPVVRQTQDKRGNNIVLDGKRNGRGVFFSIDFPIVEGVNWCYHCIYTAEANVPNLDPTCIYKPQRVAYSKYPCNVKYCTTYKRTNIETGELASFSRQCEEHSRGNACSRDGEYEACFTACTEDGCNTGDGLPEDFDFTTDPPKAKGKGKGRRLKPGMKRRFQPKVRLNKKGHCDTERCRFSDRNLSTKNPGNATLNSKTQFVKLGKSGKKKMTNANTDENETMDKPSKDDTSYIRRRNNNIKGETSRRNSASQIKMSFPIIVTFSLYIFFSRL</sequence>
<feature type="compositionally biased region" description="Basic residues" evidence="1">
    <location>
        <begin position="414"/>
        <end position="425"/>
    </location>
</feature>
<evidence type="ECO:0000313" key="4">
    <source>
        <dbReference type="Proteomes" id="UP000749559"/>
    </source>
</evidence>
<feature type="signal peptide" evidence="2">
    <location>
        <begin position="1"/>
        <end position="20"/>
    </location>
</feature>
<dbReference type="AlphaFoldDB" id="A0A8S4MVF9"/>
<evidence type="ECO:0000256" key="1">
    <source>
        <dbReference type="SAM" id="MobiDB-lite"/>
    </source>
</evidence>
<proteinExistence type="predicted"/>
<reference evidence="3" key="1">
    <citation type="submission" date="2022-03" db="EMBL/GenBank/DDBJ databases">
        <authorList>
            <person name="Martin C."/>
        </authorList>
    </citation>
    <scope>NUCLEOTIDE SEQUENCE</scope>
</reference>
<feature type="region of interest" description="Disordered" evidence="1">
    <location>
        <begin position="406"/>
        <end position="425"/>
    </location>
</feature>
<comment type="caution">
    <text evidence="3">The sequence shown here is derived from an EMBL/GenBank/DDBJ whole genome shotgun (WGS) entry which is preliminary data.</text>
</comment>
<accession>A0A8S4MVF9</accession>
<evidence type="ECO:0000313" key="3">
    <source>
        <dbReference type="EMBL" id="CAH1772862.1"/>
    </source>
</evidence>
<name>A0A8S4MVF9_OWEFU</name>